<comment type="caution">
    <text evidence="1">The sequence shown here is derived from an EMBL/GenBank/DDBJ whole genome shotgun (WGS) entry which is preliminary data.</text>
</comment>
<evidence type="ECO:0000313" key="1">
    <source>
        <dbReference type="EMBL" id="KAG8643861.1"/>
    </source>
</evidence>
<reference evidence="2" key="1">
    <citation type="journal article" date="2016" name="Nat. Biotechnol.">
        <title>Sequencing wild and cultivated cassava and related species reveals extensive interspecific hybridization and genetic diversity.</title>
        <authorList>
            <person name="Bredeson J.V."/>
            <person name="Lyons J.B."/>
            <person name="Prochnik S.E."/>
            <person name="Wu G.A."/>
            <person name="Ha C.M."/>
            <person name="Edsinger-Gonzales E."/>
            <person name="Grimwood J."/>
            <person name="Schmutz J."/>
            <person name="Rabbi I.Y."/>
            <person name="Egesi C."/>
            <person name="Nauluvula P."/>
            <person name="Lebot V."/>
            <person name="Ndunguru J."/>
            <person name="Mkamilo G."/>
            <person name="Bart R.S."/>
            <person name="Setter T.L."/>
            <person name="Gleadow R.M."/>
            <person name="Kulakow P."/>
            <person name="Ferguson M.E."/>
            <person name="Rounsley S."/>
            <person name="Rokhsar D.S."/>
        </authorList>
    </citation>
    <scope>NUCLEOTIDE SEQUENCE [LARGE SCALE GENOMIC DNA]</scope>
    <source>
        <strain evidence="2">cv. AM560-2</strain>
    </source>
</reference>
<keyword evidence="2" id="KW-1185">Reference proteome</keyword>
<sequence>MDGSFDSEGLTSGTTDIRGVKRKIEQTDPMTDAASVSFRCSPASPVNGSPSVSTSKTTPSPVKVAEITGNWLRTVISPLPSKPSSKLEQILVVHGESIVDEVIRRANILVTALFPTSRLEQRFITSLYRVNLIESSWSEQRRSEALKLYYRILEAVCESEAQKLNTNDLSRLLANERFHRCLLACSAELVTAAQTGISTLLPAVFERTGITAFDLSKVIGIFIVHEPSLPRELRRHLNSLEEQLLESMVWEKGSSLYDSLIVARPALSDEIHRLGLLAAPMPSIDTIALHYSVSHGGFPYPTILQNHNLSPVKDRNTTTRQKGACSEHGDKALNHISPKSPKIDSPLAFRGLQSQPELASPSLQNATLSPKQSNAQHGGVACSDTAISILFSKHCFASQMTKLAAIRIQYTAERLKLSQKFREKIYFLFQRILTQRPSLFFNRHIDQIIICCFYAVVKVSKVELTFKQIIGNYRKQPHCRSQFFLFVSSNHEKNGGQDVGIFAFYNKIFLPSVESLLDILHAESPKQVPEKNTDDFPSLHQMSPFPSLPDFSPKKLSPSQNVYLSPLRPSKKDTLNSNVMTKSYYALVGEIIRPYESPSKQLSAINKCLNRAPKARCMLKFDNVDAVMISDSVVAKSLCLQNNYSASSGVMP</sequence>
<evidence type="ECO:0000313" key="2">
    <source>
        <dbReference type="Proteomes" id="UP000091857"/>
    </source>
</evidence>
<accession>A0ACB7GV56</accession>
<gene>
    <name evidence="1" type="ORF">MANES_11G074000v8</name>
</gene>
<dbReference type="EMBL" id="CM004397">
    <property type="protein sequence ID" value="KAG8643861.1"/>
    <property type="molecule type" value="Genomic_DNA"/>
</dbReference>
<protein>
    <submittedName>
        <fullName evidence="1">Uncharacterized protein</fullName>
    </submittedName>
</protein>
<proteinExistence type="predicted"/>
<dbReference type="Proteomes" id="UP000091857">
    <property type="component" value="Chromosome 11"/>
</dbReference>
<name>A0ACB7GV56_MANES</name>
<organism evidence="1 2">
    <name type="scientific">Manihot esculenta</name>
    <name type="common">Cassava</name>
    <name type="synonym">Jatropha manihot</name>
    <dbReference type="NCBI Taxonomy" id="3983"/>
    <lineage>
        <taxon>Eukaryota</taxon>
        <taxon>Viridiplantae</taxon>
        <taxon>Streptophyta</taxon>
        <taxon>Embryophyta</taxon>
        <taxon>Tracheophyta</taxon>
        <taxon>Spermatophyta</taxon>
        <taxon>Magnoliopsida</taxon>
        <taxon>eudicotyledons</taxon>
        <taxon>Gunneridae</taxon>
        <taxon>Pentapetalae</taxon>
        <taxon>rosids</taxon>
        <taxon>fabids</taxon>
        <taxon>Malpighiales</taxon>
        <taxon>Euphorbiaceae</taxon>
        <taxon>Crotonoideae</taxon>
        <taxon>Manihoteae</taxon>
        <taxon>Manihot</taxon>
    </lineage>
</organism>